<evidence type="ECO:0000256" key="2">
    <source>
        <dbReference type="RuleBase" id="RU000411"/>
    </source>
</evidence>
<feature type="chain" id="PRO_5034050511" evidence="3">
    <location>
        <begin position="20"/>
        <end position="396"/>
    </location>
</feature>
<dbReference type="PROSITE" id="PS00284">
    <property type="entry name" value="SERPIN"/>
    <property type="match status" value="1"/>
</dbReference>
<dbReference type="GO" id="GO:0070062">
    <property type="term" value="C:extracellular exosome"/>
    <property type="evidence" value="ECO:0007669"/>
    <property type="project" value="Ensembl"/>
</dbReference>
<dbReference type="Pfam" id="PF00079">
    <property type="entry name" value="Serpin"/>
    <property type="match status" value="1"/>
</dbReference>
<dbReference type="CTD" id="5104"/>
<reference evidence="5" key="2">
    <citation type="submission" date="2025-09" db="UniProtKB">
        <authorList>
            <consortium name="Ensembl"/>
        </authorList>
    </citation>
    <scope>IDENTIFICATION</scope>
</reference>
<evidence type="ECO:0000256" key="3">
    <source>
        <dbReference type="SAM" id="SignalP"/>
    </source>
</evidence>
<dbReference type="GO" id="GO:0097181">
    <property type="term" value="C:protein C inhibitor-coagulation factor V complex"/>
    <property type="evidence" value="ECO:0007669"/>
    <property type="project" value="Ensembl"/>
</dbReference>
<comment type="similarity">
    <text evidence="1 2">Belongs to the serpin family.</text>
</comment>
<dbReference type="GO" id="GO:0036026">
    <property type="term" value="C:protein C inhibitor-PLAT complex"/>
    <property type="evidence" value="ECO:0007669"/>
    <property type="project" value="Ensembl"/>
</dbReference>
<gene>
    <name evidence="5" type="primary">SERPINA5</name>
</gene>
<dbReference type="GO" id="GO:0004867">
    <property type="term" value="F:serine-type endopeptidase inhibitor activity"/>
    <property type="evidence" value="ECO:0007669"/>
    <property type="project" value="Ensembl"/>
</dbReference>
<dbReference type="InterPro" id="IPR036186">
    <property type="entry name" value="Serpin_sf"/>
</dbReference>
<evidence type="ECO:0000313" key="6">
    <source>
        <dbReference type="Proteomes" id="UP000694398"/>
    </source>
</evidence>
<dbReference type="GO" id="GO:0097182">
    <property type="term" value="C:protein C inhibitor-coagulation factor Xa complex"/>
    <property type="evidence" value="ECO:0007669"/>
    <property type="project" value="Ensembl"/>
</dbReference>
<dbReference type="InterPro" id="IPR023796">
    <property type="entry name" value="Serpin_dom"/>
</dbReference>
<dbReference type="AlphaFoldDB" id="A0A8C2VTA2"/>
<dbReference type="GO" id="GO:0036030">
    <property type="term" value="C:protein C inhibitor-plasma kallikrein complex"/>
    <property type="evidence" value="ECO:0007669"/>
    <property type="project" value="Ensembl"/>
</dbReference>
<dbReference type="OMA" id="QVPMMNR"/>
<keyword evidence="6" id="KW-1185">Reference proteome</keyword>
<dbReference type="GO" id="GO:0001972">
    <property type="term" value="F:retinoic acid binding"/>
    <property type="evidence" value="ECO:0007669"/>
    <property type="project" value="Ensembl"/>
</dbReference>
<organism evidence="5 6">
    <name type="scientific">Chinchilla lanigera</name>
    <name type="common">Long-tailed chinchilla</name>
    <name type="synonym">Chinchilla villidera</name>
    <dbReference type="NCBI Taxonomy" id="34839"/>
    <lineage>
        <taxon>Eukaryota</taxon>
        <taxon>Metazoa</taxon>
        <taxon>Chordata</taxon>
        <taxon>Craniata</taxon>
        <taxon>Vertebrata</taxon>
        <taxon>Euteleostomi</taxon>
        <taxon>Mammalia</taxon>
        <taxon>Eutheria</taxon>
        <taxon>Euarchontoglires</taxon>
        <taxon>Glires</taxon>
        <taxon>Rodentia</taxon>
        <taxon>Hystricomorpha</taxon>
        <taxon>Chinchillidae</taxon>
        <taxon>Chinchilla</taxon>
    </lineage>
</organism>
<dbReference type="CDD" id="cd19553">
    <property type="entry name" value="serpinA5_PCI"/>
    <property type="match status" value="1"/>
</dbReference>
<dbReference type="SUPFAM" id="SSF56574">
    <property type="entry name" value="Serpins"/>
    <property type="match status" value="1"/>
</dbReference>
<protein>
    <submittedName>
        <fullName evidence="5">Serpin family A member 5</fullName>
    </submittedName>
</protein>
<dbReference type="Proteomes" id="UP000694398">
    <property type="component" value="Unassembled WGS sequence"/>
</dbReference>
<dbReference type="GO" id="GO:0036029">
    <property type="term" value="C:protein C inhibitor-KLK3 complex"/>
    <property type="evidence" value="ECO:0007669"/>
    <property type="project" value="Ensembl"/>
</dbReference>
<reference evidence="5" key="1">
    <citation type="submission" date="2025-08" db="UniProtKB">
        <authorList>
            <consortium name="Ensembl"/>
        </authorList>
    </citation>
    <scope>IDENTIFICATION</scope>
</reference>
<dbReference type="GeneID" id="102019959"/>
<dbReference type="FunFam" id="2.30.39.10:FF:000002">
    <property type="entry name" value="Serpin family D member 1"/>
    <property type="match status" value="1"/>
</dbReference>
<dbReference type="GO" id="GO:0007283">
    <property type="term" value="P:spermatogenesis"/>
    <property type="evidence" value="ECO:0007669"/>
    <property type="project" value="Ensembl"/>
</dbReference>
<dbReference type="GO" id="GO:0031091">
    <property type="term" value="C:platelet alpha granule"/>
    <property type="evidence" value="ECO:0007669"/>
    <property type="project" value="Ensembl"/>
</dbReference>
<dbReference type="InterPro" id="IPR042185">
    <property type="entry name" value="Serpin_sf_2"/>
</dbReference>
<dbReference type="Gene3D" id="2.30.39.10">
    <property type="entry name" value="Alpha-1-antitrypsin, domain 1"/>
    <property type="match status" value="1"/>
</dbReference>
<dbReference type="GO" id="GO:0036027">
    <property type="term" value="C:protein C inhibitor-PLAU complex"/>
    <property type="evidence" value="ECO:0007669"/>
    <property type="project" value="Ensembl"/>
</dbReference>
<keyword evidence="3" id="KW-0732">Signal</keyword>
<dbReference type="GO" id="GO:0009897">
    <property type="term" value="C:external side of plasma membrane"/>
    <property type="evidence" value="ECO:0007669"/>
    <property type="project" value="Ensembl"/>
</dbReference>
<dbReference type="Gene3D" id="3.30.497.10">
    <property type="entry name" value="Antithrombin, subunit I, domain 2"/>
    <property type="match status" value="1"/>
</dbReference>
<name>A0A8C2VTA2_CHILA</name>
<dbReference type="RefSeq" id="XP_005390445.1">
    <property type="nucleotide sequence ID" value="XM_005390388.1"/>
</dbReference>
<dbReference type="InterPro" id="IPR042178">
    <property type="entry name" value="Serpin_sf_1"/>
</dbReference>
<proteinExistence type="inferred from homology"/>
<feature type="domain" description="Serpin" evidence="4">
    <location>
        <begin position="39"/>
        <end position="396"/>
    </location>
</feature>
<dbReference type="GO" id="GO:0070684">
    <property type="term" value="P:seminal clot liquefaction"/>
    <property type="evidence" value="ECO:0007669"/>
    <property type="project" value="Ensembl"/>
</dbReference>
<dbReference type="GO" id="GO:0097183">
    <property type="term" value="C:protein C inhibitor-coagulation factor XI complex"/>
    <property type="evidence" value="ECO:0007669"/>
    <property type="project" value="Ensembl"/>
</dbReference>
<dbReference type="GO" id="GO:0036025">
    <property type="term" value="C:protein C inhibitor-TMPRSS11E complex"/>
    <property type="evidence" value="ECO:0007669"/>
    <property type="project" value="Ensembl"/>
</dbReference>
<dbReference type="FunFam" id="3.30.497.10:FF:000001">
    <property type="entry name" value="Serine protease inhibitor"/>
    <property type="match status" value="1"/>
</dbReference>
<dbReference type="SMART" id="SM00093">
    <property type="entry name" value="SERPIN"/>
    <property type="match status" value="1"/>
</dbReference>
<dbReference type="GO" id="GO:0031210">
    <property type="term" value="F:phosphatidylcholine binding"/>
    <property type="evidence" value="ECO:0007669"/>
    <property type="project" value="Ensembl"/>
</dbReference>
<accession>A0A8C2VTA2</accession>
<dbReference type="GO" id="GO:0031094">
    <property type="term" value="C:platelet dense tubular network"/>
    <property type="evidence" value="ECO:0007669"/>
    <property type="project" value="Ensembl"/>
</dbReference>
<dbReference type="GO" id="GO:0032190">
    <property type="term" value="F:acrosin binding"/>
    <property type="evidence" value="ECO:0007669"/>
    <property type="project" value="Ensembl"/>
</dbReference>
<dbReference type="GO" id="GO:0036024">
    <property type="term" value="C:protein C inhibitor-TMPRSS7 complex"/>
    <property type="evidence" value="ECO:0007669"/>
    <property type="project" value="Ensembl"/>
</dbReference>
<evidence type="ECO:0000259" key="4">
    <source>
        <dbReference type="SMART" id="SM00093"/>
    </source>
</evidence>
<dbReference type="PANTHER" id="PTHR11461:SF274">
    <property type="entry name" value="PLASMA SERINE PROTEASE INHIBITOR"/>
    <property type="match status" value="1"/>
</dbReference>
<dbReference type="InterPro" id="IPR023795">
    <property type="entry name" value="Serpin_CS"/>
</dbReference>
<dbReference type="GO" id="GO:0036028">
    <property type="term" value="C:protein C inhibitor-thrombin complex"/>
    <property type="evidence" value="ECO:0007669"/>
    <property type="project" value="Ensembl"/>
</dbReference>
<dbReference type="InterPro" id="IPR000215">
    <property type="entry name" value="Serpin_fam"/>
</dbReference>
<sequence>MQLLLLLCLALLSPQGALSRRLRAKTKLPKEPSSRDFTFELYRALASASPSQNVFFSPLSVSTILAILSLGAKGNTQEQILGALGFKPQHQAMAQFHDNFRQLLMGLTQHRDSFQLNLGNALFINKGLVIDNIFQLTIMTTYLAKIYPTNFEDPAAAQKQINDYLAKQTQGKIAGLIQNLDSTAVMVMVNYICFKAKWEIGFNNKTTQDQDFYVTPENKLQVPMMNRADQYFYFLDKDLSCTVVGIPYEGNATAYFILPNPGKMQQVESGLSKKTLRKWNQMTMRRRLNLYLPKFSIEGSYQLEKIFPNLGVRDIFTLSANLSGIFKHSNIQVSQVVHKATVEVDESGTRAVSGTGTVFSFRSAYPNSRTIRFNRPFLIAILEPSTILFFGRVTQP</sequence>
<dbReference type="PANTHER" id="PTHR11461">
    <property type="entry name" value="SERINE PROTEASE INHIBITOR, SERPIN"/>
    <property type="match status" value="1"/>
</dbReference>
<dbReference type="GeneTree" id="ENSGT00940000162217"/>
<dbReference type="Ensembl" id="ENSCLAT00000020526.1">
    <property type="protein sequence ID" value="ENSCLAP00000020330.1"/>
    <property type="gene ID" value="ENSCLAG00000013925.1"/>
</dbReference>
<dbReference type="OrthoDB" id="671595at2759"/>
<evidence type="ECO:0000313" key="5">
    <source>
        <dbReference type="Ensembl" id="ENSCLAP00000020330.1"/>
    </source>
</evidence>
<evidence type="ECO:0000256" key="1">
    <source>
        <dbReference type="ARBA" id="ARBA00009500"/>
    </source>
</evidence>
<dbReference type="GO" id="GO:0002020">
    <property type="term" value="F:protease binding"/>
    <property type="evidence" value="ECO:0007669"/>
    <property type="project" value="Ensembl"/>
</dbReference>
<feature type="signal peptide" evidence="3">
    <location>
        <begin position="1"/>
        <end position="19"/>
    </location>
</feature>
<dbReference type="GO" id="GO:0002080">
    <property type="term" value="C:acrosomal membrane"/>
    <property type="evidence" value="ECO:0007669"/>
    <property type="project" value="Ensembl"/>
</dbReference>